<dbReference type="InterPro" id="IPR001214">
    <property type="entry name" value="SET_dom"/>
</dbReference>
<dbReference type="GeneTree" id="ENSGT01050000245052"/>
<dbReference type="Pfam" id="PF00856">
    <property type="entry name" value="SET"/>
    <property type="match status" value="1"/>
</dbReference>
<proteinExistence type="predicted"/>
<dbReference type="InterPro" id="IPR046341">
    <property type="entry name" value="SET_dom_sf"/>
</dbReference>
<dbReference type="Gene3D" id="2.170.270.10">
    <property type="entry name" value="SET domain"/>
    <property type="match status" value="1"/>
</dbReference>
<dbReference type="GO" id="GO:0005634">
    <property type="term" value="C:nucleus"/>
    <property type="evidence" value="ECO:0007669"/>
    <property type="project" value="TreeGrafter"/>
</dbReference>
<accession>A0A3B4ZE81</accession>
<dbReference type="GO" id="GO:0042799">
    <property type="term" value="F:histone H4K20 methyltransferase activity"/>
    <property type="evidence" value="ECO:0007669"/>
    <property type="project" value="TreeGrafter"/>
</dbReference>
<organism evidence="2">
    <name type="scientific">Stegastes partitus</name>
    <name type="common">bicolor damselfish</name>
    <dbReference type="NCBI Taxonomy" id="144197"/>
    <lineage>
        <taxon>Eukaryota</taxon>
        <taxon>Metazoa</taxon>
        <taxon>Chordata</taxon>
        <taxon>Craniata</taxon>
        <taxon>Vertebrata</taxon>
        <taxon>Euteleostomi</taxon>
        <taxon>Actinopterygii</taxon>
        <taxon>Neopterygii</taxon>
        <taxon>Teleostei</taxon>
        <taxon>Neoteleostei</taxon>
        <taxon>Acanthomorphata</taxon>
        <taxon>Ovalentaria</taxon>
        <taxon>Pomacentridae</taxon>
        <taxon>Stegastes</taxon>
    </lineage>
</organism>
<dbReference type="PANTHER" id="PTHR46167">
    <property type="entry name" value="N-LYSINE METHYLTRANSFERASE KMT5A"/>
    <property type="match status" value="1"/>
</dbReference>
<dbReference type="SUPFAM" id="SSF82199">
    <property type="entry name" value="SET domain"/>
    <property type="match status" value="1"/>
</dbReference>
<sequence length="176" mass="20196">RYKQMSSSVKSFGCIILNASVTSFHPLDTNQRRGRISWSHGKWKGLMIQQDVKKGRAAYTSHRFQRGEVVCDCHGKLMRAKEGEKVQSTLVDEQTGFLFFFKNKDEKQMCIDATNERCSCHLDRQTFGRLINHSRIEGCGAVHSTDIAEGQEVLFNYGVNRKNRRGEGLVLHWLDE</sequence>
<dbReference type="GO" id="GO:0006357">
    <property type="term" value="P:regulation of transcription by RNA polymerase II"/>
    <property type="evidence" value="ECO:0007669"/>
    <property type="project" value="TreeGrafter"/>
</dbReference>
<dbReference type="InterPro" id="IPR051760">
    <property type="entry name" value="KMT5A"/>
</dbReference>
<dbReference type="GO" id="GO:0005700">
    <property type="term" value="C:polytene chromosome"/>
    <property type="evidence" value="ECO:0007669"/>
    <property type="project" value="TreeGrafter"/>
</dbReference>
<dbReference type="PANTHER" id="PTHR46167:SF1">
    <property type="entry name" value="N-LYSINE METHYLTRANSFERASE KMT5A"/>
    <property type="match status" value="1"/>
</dbReference>
<evidence type="ECO:0000313" key="2">
    <source>
        <dbReference type="Ensembl" id="ENSSPAP00000005841.1"/>
    </source>
</evidence>
<evidence type="ECO:0000259" key="1">
    <source>
        <dbReference type="Pfam" id="PF00856"/>
    </source>
</evidence>
<reference evidence="2" key="1">
    <citation type="submission" date="2023-09" db="UniProtKB">
        <authorList>
            <consortium name="Ensembl"/>
        </authorList>
    </citation>
    <scope>IDENTIFICATION</scope>
</reference>
<name>A0A3B4ZE81_9TELE</name>
<dbReference type="Ensembl" id="ENSSPAT00000005958.1">
    <property type="protein sequence ID" value="ENSSPAP00000005841.1"/>
    <property type="gene ID" value="ENSSPAG00000004520.1"/>
</dbReference>
<dbReference type="AlphaFoldDB" id="A0A3B4ZE81"/>
<feature type="domain" description="SET" evidence="1">
    <location>
        <begin position="55"/>
        <end position="158"/>
    </location>
</feature>
<protein>
    <recommendedName>
        <fullName evidence="1">SET domain-containing protein</fullName>
    </recommendedName>
</protein>
<dbReference type="STRING" id="144197.ENSSPAP00000005841"/>
<dbReference type="GO" id="GO:0043516">
    <property type="term" value="P:regulation of DNA damage response, signal transduction by p53 class mediator"/>
    <property type="evidence" value="ECO:0007669"/>
    <property type="project" value="TreeGrafter"/>
</dbReference>